<accession>A0ABR9QM50</accession>
<evidence type="ECO:0000256" key="1">
    <source>
        <dbReference type="SAM" id="SignalP"/>
    </source>
</evidence>
<dbReference type="InterPro" id="IPR036779">
    <property type="entry name" value="LysM_dom_sf"/>
</dbReference>
<comment type="caution">
    <text evidence="3">The sequence shown here is derived from an EMBL/GenBank/DDBJ whole genome shotgun (WGS) entry which is preliminary data.</text>
</comment>
<dbReference type="InterPro" id="IPR018392">
    <property type="entry name" value="LysM"/>
</dbReference>
<dbReference type="RefSeq" id="WP_193538355.1">
    <property type="nucleotide sequence ID" value="NZ_JADCLJ010000022.1"/>
</dbReference>
<name>A0ABR9QM50_9BACI</name>
<dbReference type="Gene3D" id="6.20.240.60">
    <property type="match status" value="1"/>
</dbReference>
<reference evidence="3 4" key="1">
    <citation type="submission" date="2020-10" db="EMBL/GenBank/DDBJ databases">
        <title>Bacillus sp. HD4P25, an endophyte from a halophyte.</title>
        <authorList>
            <person name="Sun J.-Q."/>
        </authorList>
    </citation>
    <scope>NUCLEOTIDE SEQUENCE [LARGE SCALE GENOMIC DNA]</scope>
    <source>
        <strain evidence="3 4">YIM 93174</strain>
    </source>
</reference>
<feature type="chain" id="PRO_5046384023" evidence="1">
    <location>
        <begin position="22"/>
        <end position="203"/>
    </location>
</feature>
<evidence type="ECO:0000313" key="3">
    <source>
        <dbReference type="EMBL" id="MBE4909581.1"/>
    </source>
</evidence>
<dbReference type="SMART" id="SM00257">
    <property type="entry name" value="LysM"/>
    <property type="match status" value="1"/>
</dbReference>
<dbReference type="PANTHER" id="PTHR33734:SF22">
    <property type="entry name" value="MEMBRANE-BOUND LYTIC MUREIN TRANSGLYCOSYLASE D"/>
    <property type="match status" value="1"/>
</dbReference>
<dbReference type="InterPro" id="IPR011105">
    <property type="entry name" value="Cell_wall_hydrolase_SleB"/>
</dbReference>
<dbReference type="PANTHER" id="PTHR33734">
    <property type="entry name" value="LYSM DOMAIN-CONTAINING GPI-ANCHORED PROTEIN 2"/>
    <property type="match status" value="1"/>
</dbReference>
<dbReference type="InterPro" id="IPR042047">
    <property type="entry name" value="SleB_dom1"/>
</dbReference>
<dbReference type="Proteomes" id="UP001516662">
    <property type="component" value="Unassembled WGS sequence"/>
</dbReference>
<evidence type="ECO:0000313" key="4">
    <source>
        <dbReference type="Proteomes" id="UP001516662"/>
    </source>
</evidence>
<evidence type="ECO:0000259" key="2">
    <source>
        <dbReference type="PROSITE" id="PS51782"/>
    </source>
</evidence>
<gene>
    <name evidence="3" type="ORF">IMZ08_16130</name>
</gene>
<keyword evidence="1" id="KW-0732">Signal</keyword>
<organism evidence="3 4">
    <name type="scientific">Litchfieldia luteola</name>
    <dbReference type="NCBI Taxonomy" id="682179"/>
    <lineage>
        <taxon>Bacteria</taxon>
        <taxon>Bacillati</taxon>
        <taxon>Bacillota</taxon>
        <taxon>Bacilli</taxon>
        <taxon>Bacillales</taxon>
        <taxon>Bacillaceae</taxon>
        <taxon>Litchfieldia</taxon>
    </lineage>
</organism>
<keyword evidence="3" id="KW-0378">Hydrolase</keyword>
<dbReference type="PROSITE" id="PS51782">
    <property type="entry name" value="LYSM"/>
    <property type="match status" value="1"/>
</dbReference>
<dbReference type="Gene3D" id="1.10.10.2520">
    <property type="entry name" value="Cell wall hydrolase SleB, domain 1"/>
    <property type="match status" value="1"/>
</dbReference>
<dbReference type="Gene3D" id="3.10.350.10">
    <property type="entry name" value="LysM domain"/>
    <property type="match status" value="1"/>
</dbReference>
<dbReference type="SUPFAM" id="SSF54106">
    <property type="entry name" value="LysM domain"/>
    <property type="match status" value="1"/>
</dbReference>
<sequence>MKKLKKLVIASTLGLSLFAFSADNTPTEAATTTTTHTVKSGDTLWKLGVAYGVSVNQLKAVNKRTSNVIYPGQKLVIPQTITAYEKDLLARLVHAEAKGESYAGKVAVATVVFNRVAHPEFPNTIHGVITERTPSGSFAFTPYATGSIKQPADAEAKRAVEEAIAFRGQGAGSIYFYNPAKITNKWILSRQTTIVIGNHVFAK</sequence>
<dbReference type="EMBL" id="JADCLJ010000022">
    <property type="protein sequence ID" value="MBE4909581.1"/>
    <property type="molecule type" value="Genomic_DNA"/>
</dbReference>
<feature type="domain" description="LysM" evidence="2">
    <location>
        <begin position="34"/>
        <end position="77"/>
    </location>
</feature>
<feature type="signal peptide" evidence="1">
    <location>
        <begin position="1"/>
        <end position="21"/>
    </location>
</feature>
<dbReference type="Pfam" id="PF07486">
    <property type="entry name" value="Hydrolase_2"/>
    <property type="match status" value="1"/>
</dbReference>
<dbReference type="GO" id="GO:0016787">
    <property type="term" value="F:hydrolase activity"/>
    <property type="evidence" value="ECO:0007669"/>
    <property type="project" value="UniProtKB-KW"/>
</dbReference>
<keyword evidence="4" id="KW-1185">Reference proteome</keyword>
<dbReference type="Pfam" id="PF01476">
    <property type="entry name" value="LysM"/>
    <property type="match status" value="1"/>
</dbReference>
<protein>
    <submittedName>
        <fullName evidence="3">Cell wall hydrolase</fullName>
    </submittedName>
</protein>
<proteinExistence type="predicted"/>
<dbReference type="CDD" id="cd00118">
    <property type="entry name" value="LysM"/>
    <property type="match status" value="1"/>
</dbReference>